<accession>A0ACC6P2G7</accession>
<reference evidence="1" key="1">
    <citation type="submission" date="2023-10" db="EMBL/GenBank/DDBJ databases">
        <title>Amphibacter perezi, gen. nov., sp. nov. a novel taxa of the family Comamonadaceae, class Betaproteobacteria isolated from the skin microbiota of Pelophylax perezi from different populations.</title>
        <authorList>
            <person name="Costa S."/>
            <person name="Proenca D.N."/>
            <person name="Lopes I."/>
            <person name="Morais P.V."/>
        </authorList>
    </citation>
    <scope>NUCLEOTIDE SEQUENCE</scope>
    <source>
        <strain evidence="1">SL12-8</strain>
    </source>
</reference>
<evidence type="ECO:0000313" key="2">
    <source>
        <dbReference type="Proteomes" id="UP001364695"/>
    </source>
</evidence>
<evidence type="ECO:0000313" key="1">
    <source>
        <dbReference type="EMBL" id="MEJ7138397.1"/>
    </source>
</evidence>
<gene>
    <name evidence="1" type="ORF">RV045_08125</name>
</gene>
<name>A0ACC6P2G7_9BURK</name>
<dbReference type="Proteomes" id="UP001364695">
    <property type="component" value="Unassembled WGS sequence"/>
</dbReference>
<sequence>MDKSLDQLMAEKAALEEQISRRQREERAGAIGQIRDLMQRYDLTKDDIPERGATAGRARSAAAGKKLEAKYRDAATGNSWTGRGLKPRWLRDAIEGGRTLESFAV</sequence>
<dbReference type="EMBL" id="JAWDIE010000010">
    <property type="protein sequence ID" value="MEJ7138397.1"/>
    <property type="molecule type" value="Genomic_DNA"/>
</dbReference>
<protein>
    <submittedName>
        <fullName evidence="1">H-NS histone family protein</fullName>
    </submittedName>
</protein>
<organism evidence="1 2">
    <name type="scientific">Amphibiibacter pelophylacis</name>
    <dbReference type="NCBI Taxonomy" id="1799477"/>
    <lineage>
        <taxon>Bacteria</taxon>
        <taxon>Pseudomonadati</taxon>
        <taxon>Pseudomonadota</taxon>
        <taxon>Betaproteobacteria</taxon>
        <taxon>Burkholderiales</taxon>
        <taxon>Sphaerotilaceae</taxon>
        <taxon>Amphibiibacter</taxon>
    </lineage>
</organism>
<proteinExistence type="predicted"/>
<comment type="caution">
    <text evidence="1">The sequence shown here is derived from an EMBL/GenBank/DDBJ whole genome shotgun (WGS) entry which is preliminary data.</text>
</comment>
<keyword evidence="2" id="KW-1185">Reference proteome</keyword>